<evidence type="ECO:0000256" key="1">
    <source>
        <dbReference type="SAM" id="MobiDB-lite"/>
    </source>
</evidence>
<name>A0A161VYY1_COLIC</name>
<dbReference type="AlphaFoldDB" id="A0A161VYY1"/>
<feature type="region of interest" description="Disordered" evidence="1">
    <location>
        <begin position="1"/>
        <end position="24"/>
    </location>
</feature>
<feature type="region of interest" description="Disordered" evidence="1">
    <location>
        <begin position="221"/>
        <end position="243"/>
    </location>
</feature>
<evidence type="ECO:0000313" key="3">
    <source>
        <dbReference type="Proteomes" id="UP000076584"/>
    </source>
</evidence>
<dbReference type="PANTHER" id="PTHR37538">
    <property type="entry name" value="BTB DOMAIN-CONTAINING PROTEIN"/>
    <property type="match status" value="1"/>
</dbReference>
<comment type="caution">
    <text evidence="2">The sequence shown here is derived from an EMBL/GenBank/DDBJ whole genome shotgun (WGS) entry which is preliminary data.</text>
</comment>
<feature type="compositionally biased region" description="Low complexity" evidence="1">
    <location>
        <begin position="406"/>
        <end position="415"/>
    </location>
</feature>
<sequence>MAKKKNTSRTSSPKQMPGFLTPDNPLDAGPEVSPYLSSSCKVYFKGGQQFTIPYDFLRLSGKLQTLNDSWYGIRLEDVPDEAGHVLIHYLHTGTWQTLRVNDPTPAVIQSTQLNISLHVYAAAQTYKLPGLAELAKEKISHYAEQLPDLEVLVLASDAGRLLGEGDLWFSDFIRLRIRHLFEDPALLNRTEFLGCFNSATTYTRMLVKGLIDICCDMSSSVDPPASRPTSRFEPYAAPEPGQEPVMGATEAESESVMVFTPKSGTACLADCMGPKPEPAAEFVPATPSNVILELESGSTVDCAPVPIAKPDLKKKKLTKKEKKKLERKKEQLALTTATLEQAADPEPSSLIDAAEPEPEPEPAVDYLSATELAPIDAAEPEPEPVPDIDWPAEPSPEPAEIEAEPSAEVAAEPQPDSCADFIPEPNPEPELAAETEEFPYARSKKGKKDKKKGKKEKKDETQEDVCVWKAEHLSDGGWENCSSCRQYVANFVSSYHQSKGNSSLGIFGSDQDVD</sequence>
<feature type="region of interest" description="Disordered" evidence="1">
    <location>
        <begin position="318"/>
        <end position="463"/>
    </location>
</feature>
<reference evidence="2 3" key="1">
    <citation type="submission" date="2015-06" db="EMBL/GenBank/DDBJ databases">
        <title>Survival trade-offs in plant roots during colonization by closely related pathogenic and mutualistic fungi.</title>
        <authorList>
            <person name="Hacquard S."/>
            <person name="Kracher B."/>
            <person name="Hiruma K."/>
            <person name="Weinman A."/>
            <person name="Muench P."/>
            <person name="Garrido Oter R."/>
            <person name="Ver Loren van Themaat E."/>
            <person name="Dallerey J.-F."/>
            <person name="Damm U."/>
            <person name="Henrissat B."/>
            <person name="Lespinet O."/>
            <person name="Thon M."/>
            <person name="Kemen E."/>
            <person name="McHardy A.C."/>
            <person name="Schulze-Lefert P."/>
            <person name="O'Connell R.J."/>
        </authorList>
    </citation>
    <scope>NUCLEOTIDE SEQUENCE [LARGE SCALE GENOMIC DNA]</scope>
    <source>
        <strain evidence="2 3">MAFF 238704</strain>
    </source>
</reference>
<evidence type="ECO:0000313" key="2">
    <source>
        <dbReference type="EMBL" id="KZL88010.1"/>
    </source>
</evidence>
<feature type="compositionally biased region" description="Low complexity" evidence="1">
    <location>
        <begin position="332"/>
        <end position="342"/>
    </location>
</feature>
<feature type="compositionally biased region" description="Basic residues" evidence="1">
    <location>
        <begin position="442"/>
        <end position="455"/>
    </location>
</feature>
<protein>
    <submittedName>
        <fullName evidence="2">Uncharacterized protein</fullName>
    </submittedName>
</protein>
<accession>A0A161VYY1</accession>
<organism evidence="2 3">
    <name type="scientific">Colletotrichum incanum</name>
    <name type="common">Soybean anthracnose fungus</name>
    <dbReference type="NCBI Taxonomy" id="1573173"/>
    <lineage>
        <taxon>Eukaryota</taxon>
        <taxon>Fungi</taxon>
        <taxon>Dikarya</taxon>
        <taxon>Ascomycota</taxon>
        <taxon>Pezizomycotina</taxon>
        <taxon>Sordariomycetes</taxon>
        <taxon>Hypocreomycetidae</taxon>
        <taxon>Glomerellales</taxon>
        <taxon>Glomerellaceae</taxon>
        <taxon>Colletotrichum</taxon>
        <taxon>Colletotrichum spaethianum species complex</taxon>
    </lineage>
</organism>
<proteinExistence type="predicted"/>
<dbReference type="EMBL" id="LFIW01000097">
    <property type="protein sequence ID" value="KZL88010.1"/>
    <property type="molecule type" value="Genomic_DNA"/>
</dbReference>
<dbReference type="PANTHER" id="PTHR37538:SF1">
    <property type="entry name" value="BTB DOMAIN-CONTAINING PROTEIN"/>
    <property type="match status" value="1"/>
</dbReference>
<gene>
    <name evidence="2" type="ORF">CI238_13291</name>
</gene>
<keyword evidence="3" id="KW-1185">Reference proteome</keyword>
<dbReference type="STRING" id="1573173.A0A161VYY1"/>
<dbReference type="Proteomes" id="UP000076584">
    <property type="component" value="Unassembled WGS sequence"/>
</dbReference>